<dbReference type="Pfam" id="PF26544">
    <property type="entry name" value="Mdm12"/>
    <property type="match status" value="1"/>
</dbReference>
<evidence type="ECO:0000259" key="9">
    <source>
        <dbReference type="PROSITE" id="PS51847"/>
    </source>
</evidence>
<evidence type="ECO:0000313" key="11">
    <source>
        <dbReference type="Proteomes" id="UP001648503"/>
    </source>
</evidence>
<dbReference type="EMBL" id="JAFCIX010000567">
    <property type="protein sequence ID" value="KAH6587242.1"/>
    <property type="molecule type" value="Genomic_DNA"/>
</dbReference>
<evidence type="ECO:0000256" key="6">
    <source>
        <dbReference type="ARBA" id="ARBA00023121"/>
    </source>
</evidence>
<protein>
    <recommendedName>
        <fullName evidence="9">SMP-LTD domain-containing protein</fullName>
    </recommendedName>
</protein>
<keyword evidence="7" id="KW-0496">Mitochondrion</keyword>
<organism evidence="10 11">
    <name type="scientific">Batrachochytrium salamandrivorans</name>
    <dbReference type="NCBI Taxonomy" id="1357716"/>
    <lineage>
        <taxon>Eukaryota</taxon>
        <taxon>Fungi</taxon>
        <taxon>Fungi incertae sedis</taxon>
        <taxon>Chytridiomycota</taxon>
        <taxon>Chytridiomycota incertae sedis</taxon>
        <taxon>Chytridiomycetes</taxon>
        <taxon>Rhizophydiales</taxon>
        <taxon>Rhizophydiales incertae sedis</taxon>
        <taxon>Batrachochytrium</taxon>
    </lineage>
</organism>
<evidence type="ECO:0000256" key="5">
    <source>
        <dbReference type="ARBA" id="ARBA00023055"/>
    </source>
</evidence>
<dbReference type="InterPro" id="IPR031468">
    <property type="entry name" value="SMP_LBD"/>
</dbReference>
<dbReference type="InterPro" id="IPR027532">
    <property type="entry name" value="Mdm12"/>
</dbReference>
<evidence type="ECO:0000256" key="3">
    <source>
        <dbReference type="ARBA" id="ARBA00022787"/>
    </source>
</evidence>
<keyword evidence="2" id="KW-0813">Transport</keyword>
<keyword evidence="11" id="KW-1185">Reference proteome</keyword>
<dbReference type="PANTHER" id="PTHR28204">
    <property type="entry name" value="MITOCHONDRIAL DISTRIBUTION AND MORPHOLOGY PROTEIN 12"/>
    <property type="match status" value="1"/>
</dbReference>
<accession>A0ABQ8EVH4</accession>
<keyword evidence="8" id="KW-0472">Membrane</keyword>
<evidence type="ECO:0000256" key="1">
    <source>
        <dbReference type="ARBA" id="ARBA00004370"/>
    </source>
</evidence>
<gene>
    <name evidence="10" type="ORF">BASA50_001375</name>
</gene>
<dbReference type="PROSITE" id="PS51847">
    <property type="entry name" value="SMP"/>
    <property type="match status" value="1"/>
</dbReference>
<dbReference type="PANTHER" id="PTHR28204:SF1">
    <property type="entry name" value="MITOCHONDRIAL DISTRIBUTION AND MORPHOLOGY PROTEIN 12"/>
    <property type="match status" value="1"/>
</dbReference>
<keyword evidence="3" id="KW-1000">Mitochondrion outer membrane</keyword>
<proteinExistence type="predicted"/>
<feature type="domain" description="SMP-LTD" evidence="9">
    <location>
        <begin position="1"/>
        <end position="226"/>
    </location>
</feature>
<reference evidence="10 11" key="1">
    <citation type="submission" date="2021-02" db="EMBL/GenBank/DDBJ databases">
        <title>Variation within the Batrachochytrium salamandrivorans European outbreak.</title>
        <authorList>
            <person name="Kelly M."/>
            <person name="Pasmans F."/>
            <person name="Shea T.P."/>
            <person name="Munoz J.F."/>
            <person name="Carranza S."/>
            <person name="Cuomo C.A."/>
            <person name="Martel A."/>
        </authorList>
    </citation>
    <scope>NUCLEOTIDE SEQUENCE [LARGE SCALE GENOMIC DNA]</scope>
    <source>
        <strain evidence="10 11">AMFP18/2</strain>
    </source>
</reference>
<keyword evidence="6" id="KW-0446">Lipid-binding</keyword>
<evidence type="ECO:0000256" key="8">
    <source>
        <dbReference type="ARBA" id="ARBA00023136"/>
    </source>
</evidence>
<comment type="subcellular location">
    <subcellularLocation>
        <location evidence="1">Membrane</location>
    </subcellularLocation>
</comment>
<evidence type="ECO:0000313" key="10">
    <source>
        <dbReference type="EMBL" id="KAH6587242.1"/>
    </source>
</evidence>
<sequence length="226" mass="24966">MQVFAECQLDPLLRTKALTIEGCSLTQPGDIPPEIEIVDICDPLPEFYFQEDVGYESENGISFDFAGHQQNLHYPSGGGLSTRGAAESIARSVSSGFVNHAGRGGNEDLLQPTFDRVDDLQYVQMPQQETDAQLELKVGYHGNMRLSISTELIINQPTPEFMVLPLALTLTGFFFEGTAVIAYLGYAINFCFKEPPNGENILQDMTIESEIGDKNKQGESKLDQHI</sequence>
<evidence type="ECO:0000256" key="2">
    <source>
        <dbReference type="ARBA" id="ARBA00022448"/>
    </source>
</evidence>
<keyword evidence="5" id="KW-0445">Lipid transport</keyword>
<evidence type="ECO:0000256" key="7">
    <source>
        <dbReference type="ARBA" id="ARBA00023128"/>
    </source>
</evidence>
<name>A0ABQ8EVH4_9FUNG</name>
<comment type="caution">
    <text evidence="10">The sequence shown here is derived from an EMBL/GenBank/DDBJ whole genome shotgun (WGS) entry which is preliminary data.</text>
</comment>
<evidence type="ECO:0000256" key="4">
    <source>
        <dbReference type="ARBA" id="ARBA00022824"/>
    </source>
</evidence>
<dbReference type="Proteomes" id="UP001648503">
    <property type="component" value="Unassembled WGS sequence"/>
</dbReference>
<keyword evidence="4" id="KW-0256">Endoplasmic reticulum</keyword>